<evidence type="ECO:0000259" key="1">
    <source>
        <dbReference type="Pfam" id="PF11638"/>
    </source>
</evidence>
<dbReference type="Pfam" id="PF11638">
    <property type="entry name" value="DnaA_N"/>
    <property type="match status" value="1"/>
</dbReference>
<comment type="caution">
    <text evidence="2">The sequence shown here is derived from an EMBL/GenBank/DDBJ whole genome shotgun (WGS) entry which is preliminary data.</text>
</comment>
<evidence type="ECO:0000313" key="3">
    <source>
        <dbReference type="Proteomes" id="UP001255416"/>
    </source>
</evidence>
<dbReference type="Proteomes" id="UP001255416">
    <property type="component" value="Unassembled WGS sequence"/>
</dbReference>
<feature type="domain" description="DnaA N-terminal" evidence="1">
    <location>
        <begin position="147"/>
        <end position="206"/>
    </location>
</feature>
<evidence type="ECO:0000313" key="2">
    <source>
        <dbReference type="EMBL" id="MDU9005484.1"/>
    </source>
</evidence>
<dbReference type="EMBL" id="JASMWN010000014">
    <property type="protein sequence ID" value="MDU9005484.1"/>
    <property type="molecule type" value="Genomic_DNA"/>
</dbReference>
<dbReference type="InterPro" id="IPR024633">
    <property type="entry name" value="DnaA_N_dom"/>
</dbReference>
<dbReference type="InterPro" id="IPR038454">
    <property type="entry name" value="DnaA_N_sf"/>
</dbReference>
<gene>
    <name evidence="2" type="ORF">QO231_16750</name>
</gene>
<dbReference type="RefSeq" id="WP_316778932.1">
    <property type="nucleotide sequence ID" value="NZ_JASMWN010000014.1"/>
</dbReference>
<organism evidence="2 3">
    <name type="scientific">Sedimentitalea todarodis</name>
    <dbReference type="NCBI Taxonomy" id="1631240"/>
    <lineage>
        <taxon>Bacteria</taxon>
        <taxon>Pseudomonadati</taxon>
        <taxon>Pseudomonadota</taxon>
        <taxon>Alphaproteobacteria</taxon>
        <taxon>Rhodobacterales</taxon>
        <taxon>Paracoccaceae</taxon>
        <taxon>Sedimentitalea</taxon>
    </lineage>
</organism>
<proteinExistence type="predicted"/>
<name>A0ABU3VH34_9RHOB</name>
<dbReference type="Gene3D" id="3.30.300.180">
    <property type="match status" value="1"/>
</dbReference>
<protein>
    <recommendedName>
        <fullName evidence="1">DnaA N-terminal domain-containing protein</fullName>
    </recommendedName>
</protein>
<reference evidence="3" key="1">
    <citation type="submission" date="2023-05" db="EMBL/GenBank/DDBJ databases">
        <title>Sedimentitalea sp. nov. JM2-8.</title>
        <authorList>
            <person name="Huang J."/>
        </authorList>
    </citation>
    <scope>NUCLEOTIDE SEQUENCE [LARGE SCALE GENOMIC DNA]</scope>
    <source>
        <strain evidence="3">KHS03</strain>
    </source>
</reference>
<keyword evidence="3" id="KW-1185">Reference proteome</keyword>
<sequence>MKYDILTALSVSGLHGSSVQQTSMARLCALITARYDWKRDHFCVGQPEMARMWNVTERTVKREIKRWMNDRLLICVRKGVRGRVGAYRLNILKVFDMSRELWAAVGSDYAQRMAAIYPVTPTSVVKVDFTKGPQNVEPVGPMADGSSWTVVSERLRSLFPDEHRNWFAPLRFVSDEDGQYTLAARSGFVVRYLETHFSEALAEAVKTEVGFGRKIVIIANG</sequence>
<accession>A0ABU3VH34</accession>